<proteinExistence type="inferred from homology"/>
<feature type="region of interest" description="Disordered" evidence="4">
    <location>
        <begin position="161"/>
        <end position="191"/>
    </location>
</feature>
<dbReference type="GO" id="GO:0046856">
    <property type="term" value="P:phosphatidylinositol dephosphorylation"/>
    <property type="evidence" value="ECO:0007669"/>
    <property type="project" value="TreeGrafter"/>
</dbReference>
<comment type="similarity">
    <text evidence="1">Belongs to the protein-tyrosine phosphatase family. Non-receptor class myotubularin subfamily.</text>
</comment>
<gene>
    <name evidence="6" type="ORF">DLAC_06773</name>
</gene>
<dbReference type="OMA" id="MGYELNY"/>
<dbReference type="CDD" id="cd14507">
    <property type="entry name" value="PTP-MTM-like"/>
    <property type="match status" value="1"/>
</dbReference>
<dbReference type="Gene3D" id="2.30.29.30">
    <property type="entry name" value="Pleckstrin-homology domain (PH domain)/Phosphotyrosine-binding domain (PTB)"/>
    <property type="match status" value="1"/>
</dbReference>
<dbReference type="InterPro" id="IPR011993">
    <property type="entry name" value="PH-like_dom_sf"/>
</dbReference>
<dbReference type="EMBL" id="LODT01000030">
    <property type="protein sequence ID" value="KYQ92289.1"/>
    <property type="molecule type" value="Genomic_DNA"/>
</dbReference>
<dbReference type="GO" id="GO:0004438">
    <property type="term" value="F:phosphatidylinositol-3-phosphate phosphatase activity"/>
    <property type="evidence" value="ECO:0007669"/>
    <property type="project" value="TreeGrafter"/>
</dbReference>
<evidence type="ECO:0000256" key="4">
    <source>
        <dbReference type="SAM" id="MobiDB-lite"/>
    </source>
</evidence>
<dbReference type="PROSITE" id="PS51339">
    <property type="entry name" value="PPASE_MYOTUBULARIN"/>
    <property type="match status" value="1"/>
</dbReference>
<organism evidence="6 7">
    <name type="scientific">Tieghemostelium lacteum</name>
    <name type="common">Slime mold</name>
    <name type="synonym">Dictyostelium lacteum</name>
    <dbReference type="NCBI Taxonomy" id="361077"/>
    <lineage>
        <taxon>Eukaryota</taxon>
        <taxon>Amoebozoa</taxon>
        <taxon>Evosea</taxon>
        <taxon>Eumycetozoa</taxon>
        <taxon>Dictyostelia</taxon>
        <taxon>Dictyosteliales</taxon>
        <taxon>Raperosteliaceae</taxon>
        <taxon>Tieghemostelium</taxon>
    </lineage>
</organism>
<feature type="region of interest" description="Disordered" evidence="4">
    <location>
        <begin position="850"/>
        <end position="874"/>
    </location>
</feature>
<dbReference type="InterPro" id="IPR010569">
    <property type="entry name" value="Myotubularin-like_Pase_dom"/>
</dbReference>
<evidence type="ECO:0000313" key="7">
    <source>
        <dbReference type="Proteomes" id="UP000076078"/>
    </source>
</evidence>
<dbReference type="InterPro" id="IPR016130">
    <property type="entry name" value="Tyr_Pase_AS"/>
</dbReference>
<feature type="active site" description="Phosphocysteine intermediate" evidence="2">
    <location>
        <position position="647"/>
    </location>
</feature>
<feature type="binding site" evidence="3">
    <location>
        <begin position="565"/>
        <end position="568"/>
    </location>
    <ligand>
        <name>substrate</name>
    </ligand>
</feature>
<dbReference type="Pfam" id="PF06602">
    <property type="entry name" value="Myotub-related"/>
    <property type="match status" value="1"/>
</dbReference>
<dbReference type="AlphaFoldDB" id="A0A151ZEE6"/>
<evidence type="ECO:0000313" key="6">
    <source>
        <dbReference type="EMBL" id="KYQ92289.1"/>
    </source>
</evidence>
<sequence length="874" mass="100917">MITSSPLIPNEHPSISRILNGINQKKIQDIKGFITDKNNLNALREFIIDRNSQINTRQILCFESVTRYQETFSQRDFDSNLLHAKEIVSEYLLPHSTSDLGILDNNVYSQNLKLLMDYIHPSLNISVQSVRKSSLVSNRPTSGLFGNSDLDSSLFGGILSTSTSSSSSPPTNTSSNNTTTDSNNTITTTPQPTLDLTKIITQTLFDTLIDYLLLKLDFEYKKYINKDKEQEQSFLNNSSNSNNIINNSNSDIPFNLNPLNISSSSEDSTYTFNMNNNSNSNSNNNNTPMKKPNYIIQTFEGEKLEQEPIPVYYMESLTGETIPSILFITNFRVIFQSKLTMTEITSMPLATIYRVDRVSNFKVDHTISIWGKNFRRIDFFIIPRELYPNTSADIYQNGDFTSPLISKLRNSAFHENFFAYKFRFTPPVSANGVGSTDGWRQYDLFREFMRQGILSSSGNCNWRFSEFNIEYYNPTYPTLIIVPNDFSDEDVATCMSFRSKGRIPALSWISKDGVPLARSSQPMVGITRQKSSVDERLVNAIRQACPTNKSLYLLDARPKASAIANFSKGMGYELNYDCNIEFLGIANIHSMRESYNKLEAFCQSNNDDNWLQGFEQTKWWEYLRILLTGVSRTVQMINSGHPVLLHCSDGWDRTSQLASLAMILLDPYYRTIEGFQVLIEKEWLSFGHNFQHRVKHGDRNYYSDSQRSPIFQQFIDCVFQLLNQYPEYFEFNDDYLIAILDNLYSCQFGTFLCNSEKERQQIRTKTVSLWTYLNTIKHHFHNVFYQPDKSLPFNILDWKSEHIVLWKNYYQRYWRSPSEPINYFKISVDLKLKLKQLELQLQELKSQQLSSSSNSEINNNNNNNNQSQNLPTPQ</sequence>
<dbReference type="GO" id="GO:0016020">
    <property type="term" value="C:membrane"/>
    <property type="evidence" value="ECO:0007669"/>
    <property type="project" value="TreeGrafter"/>
</dbReference>
<dbReference type="PANTHER" id="PTHR10807">
    <property type="entry name" value="MYOTUBULARIN-RELATED"/>
    <property type="match status" value="1"/>
</dbReference>
<dbReference type="InterPro" id="IPR030564">
    <property type="entry name" value="Myotubularin"/>
</dbReference>
<dbReference type="PROSITE" id="PS00383">
    <property type="entry name" value="TYR_PHOSPHATASE_1"/>
    <property type="match status" value="1"/>
</dbReference>
<evidence type="ECO:0000256" key="1">
    <source>
        <dbReference type="ARBA" id="ARBA00007471"/>
    </source>
</evidence>
<name>A0A151ZEE6_TIELA</name>
<protein>
    <recommendedName>
        <fullName evidence="5">Myotubularin phosphatase domain-containing protein</fullName>
    </recommendedName>
</protein>
<dbReference type="PANTHER" id="PTHR10807:SF57">
    <property type="entry name" value="PHOSPHATIDYLINOSITOL-3-PHOSPHATASE"/>
    <property type="match status" value="1"/>
</dbReference>
<dbReference type="GO" id="GO:0005737">
    <property type="term" value="C:cytoplasm"/>
    <property type="evidence" value="ECO:0007669"/>
    <property type="project" value="TreeGrafter"/>
</dbReference>
<dbReference type="SUPFAM" id="SSF52799">
    <property type="entry name" value="(Phosphotyrosine protein) phosphatases II"/>
    <property type="match status" value="1"/>
</dbReference>
<keyword evidence="7" id="KW-1185">Reference proteome</keyword>
<feature type="binding site" evidence="3">
    <location>
        <begin position="587"/>
        <end position="588"/>
    </location>
    <ligand>
        <name>substrate</name>
    </ligand>
</feature>
<feature type="binding site" evidence="3">
    <location>
        <begin position="647"/>
        <end position="653"/>
    </location>
    <ligand>
        <name>substrate</name>
    </ligand>
</feature>
<feature type="compositionally biased region" description="Low complexity" evidence="4">
    <location>
        <begin position="161"/>
        <end position="190"/>
    </location>
</feature>
<reference evidence="6 7" key="1">
    <citation type="submission" date="2015-12" db="EMBL/GenBank/DDBJ databases">
        <title>Dictyostelia acquired genes for synthesis and detection of signals that induce cell-type specialization by lateral gene transfer from prokaryotes.</title>
        <authorList>
            <person name="Gloeckner G."/>
            <person name="Schaap P."/>
        </authorList>
    </citation>
    <scope>NUCLEOTIDE SEQUENCE [LARGE SCALE GENOMIC DNA]</scope>
    <source>
        <strain evidence="6 7">TK</strain>
    </source>
</reference>
<dbReference type="SUPFAM" id="SSF50729">
    <property type="entry name" value="PH domain-like"/>
    <property type="match status" value="1"/>
</dbReference>
<dbReference type="Proteomes" id="UP000076078">
    <property type="component" value="Unassembled WGS sequence"/>
</dbReference>
<evidence type="ECO:0000259" key="5">
    <source>
        <dbReference type="PROSITE" id="PS51339"/>
    </source>
</evidence>
<feature type="domain" description="Myotubularin phosphatase" evidence="5">
    <location>
        <begin position="438"/>
        <end position="810"/>
    </location>
</feature>
<accession>A0A151ZEE6</accession>
<dbReference type="STRING" id="361077.A0A151ZEE6"/>
<dbReference type="InterPro" id="IPR029021">
    <property type="entry name" value="Prot-tyrosine_phosphatase-like"/>
</dbReference>
<dbReference type="OrthoDB" id="271628at2759"/>
<evidence type="ECO:0000256" key="2">
    <source>
        <dbReference type="PIRSR" id="PIRSR630564-1"/>
    </source>
</evidence>
<dbReference type="InParanoid" id="A0A151ZEE6"/>
<evidence type="ECO:0000256" key="3">
    <source>
        <dbReference type="PIRSR" id="PIRSR630564-2"/>
    </source>
</evidence>
<comment type="caution">
    <text evidence="6">The sequence shown here is derived from an EMBL/GenBank/DDBJ whole genome shotgun (WGS) entry which is preliminary data.</text>
</comment>